<feature type="domain" description="HTH hxlR-type" evidence="4">
    <location>
        <begin position="10"/>
        <end position="107"/>
    </location>
</feature>
<keyword evidence="1" id="KW-0805">Transcription regulation</keyword>
<dbReference type="PANTHER" id="PTHR33204">
    <property type="entry name" value="TRANSCRIPTIONAL REGULATOR, MARR FAMILY"/>
    <property type="match status" value="1"/>
</dbReference>
<dbReference type="InterPro" id="IPR036388">
    <property type="entry name" value="WH-like_DNA-bd_sf"/>
</dbReference>
<gene>
    <name evidence="5" type="ORF">SAMN05444420_102242</name>
</gene>
<dbReference type="Gene3D" id="1.10.10.10">
    <property type="entry name" value="Winged helix-like DNA-binding domain superfamily/Winged helix DNA-binding domain"/>
    <property type="match status" value="1"/>
</dbReference>
<evidence type="ECO:0000313" key="5">
    <source>
        <dbReference type="EMBL" id="SDW44895.1"/>
    </source>
</evidence>
<dbReference type="SUPFAM" id="SSF46785">
    <property type="entry name" value="Winged helix' DNA-binding domain"/>
    <property type="match status" value="1"/>
</dbReference>
<keyword evidence="6" id="KW-1185">Reference proteome</keyword>
<dbReference type="InterPro" id="IPR036390">
    <property type="entry name" value="WH_DNA-bd_sf"/>
</dbReference>
<evidence type="ECO:0000256" key="3">
    <source>
        <dbReference type="ARBA" id="ARBA00023163"/>
    </source>
</evidence>
<sequence>MNEKNINNDCPVWRTMQIMGSKWAMLILFHLSQRTHRYGELKRAIPQVSEKVLNEELKTLCTHQLVAKVSYPEVPPRVEYSLTDLGREALPIIEAIIRFGNDHLKRN</sequence>
<dbReference type="EMBL" id="FNND01000002">
    <property type="protein sequence ID" value="SDW44895.1"/>
    <property type="molecule type" value="Genomic_DNA"/>
</dbReference>
<name>A0A1H2TMG4_9FLAO</name>
<evidence type="ECO:0000259" key="4">
    <source>
        <dbReference type="PROSITE" id="PS51118"/>
    </source>
</evidence>
<dbReference type="InterPro" id="IPR002577">
    <property type="entry name" value="HTH_HxlR"/>
</dbReference>
<dbReference type="GO" id="GO:0003677">
    <property type="term" value="F:DNA binding"/>
    <property type="evidence" value="ECO:0007669"/>
    <property type="project" value="UniProtKB-KW"/>
</dbReference>
<dbReference type="Proteomes" id="UP000182771">
    <property type="component" value="Unassembled WGS sequence"/>
</dbReference>
<evidence type="ECO:0000256" key="2">
    <source>
        <dbReference type="ARBA" id="ARBA00023125"/>
    </source>
</evidence>
<accession>A0A1H2TMG4</accession>
<dbReference type="GeneID" id="85016335"/>
<dbReference type="RefSeq" id="WP_016420171.1">
    <property type="nucleotide sequence ID" value="NZ_FNND01000002.1"/>
</dbReference>
<dbReference type="PROSITE" id="PS51118">
    <property type="entry name" value="HTH_HXLR"/>
    <property type="match status" value="1"/>
</dbReference>
<keyword evidence="3" id="KW-0804">Transcription</keyword>
<organism evidence="5 6">
    <name type="scientific">Capnocytophaga granulosa</name>
    <dbReference type="NCBI Taxonomy" id="45242"/>
    <lineage>
        <taxon>Bacteria</taxon>
        <taxon>Pseudomonadati</taxon>
        <taxon>Bacteroidota</taxon>
        <taxon>Flavobacteriia</taxon>
        <taxon>Flavobacteriales</taxon>
        <taxon>Flavobacteriaceae</taxon>
        <taxon>Capnocytophaga</taxon>
    </lineage>
</organism>
<dbReference type="Pfam" id="PF01638">
    <property type="entry name" value="HxlR"/>
    <property type="match status" value="1"/>
</dbReference>
<dbReference type="OrthoDB" id="9797599at2"/>
<proteinExistence type="predicted"/>
<protein>
    <submittedName>
        <fullName evidence="5">Transcriptional regulator, HxlR family</fullName>
    </submittedName>
</protein>
<comment type="caution">
    <text evidence="5">The sequence shown here is derived from an EMBL/GenBank/DDBJ whole genome shotgun (WGS) entry which is preliminary data.</text>
</comment>
<evidence type="ECO:0000313" key="6">
    <source>
        <dbReference type="Proteomes" id="UP000182771"/>
    </source>
</evidence>
<evidence type="ECO:0000256" key="1">
    <source>
        <dbReference type="ARBA" id="ARBA00023015"/>
    </source>
</evidence>
<keyword evidence="2" id="KW-0238">DNA-binding</keyword>
<dbReference type="AlphaFoldDB" id="A0A1H2TMG4"/>
<reference evidence="5 6" key="1">
    <citation type="submission" date="2016-10" db="EMBL/GenBank/DDBJ databases">
        <authorList>
            <person name="Varghese N."/>
            <person name="Submissions S."/>
        </authorList>
    </citation>
    <scope>NUCLEOTIDE SEQUENCE [LARGE SCALE GENOMIC DNA]</scope>
    <source>
        <strain evidence="5 6">DSM 11449</strain>
    </source>
</reference>